<evidence type="ECO:0000256" key="4">
    <source>
        <dbReference type="ARBA" id="ARBA00023136"/>
    </source>
</evidence>
<protein>
    <submittedName>
        <fullName evidence="6">Permease</fullName>
    </submittedName>
</protein>
<feature type="transmembrane region" description="Helical" evidence="5">
    <location>
        <begin position="118"/>
        <end position="137"/>
    </location>
</feature>
<reference evidence="6 7" key="1">
    <citation type="submission" date="2018-05" db="EMBL/GenBank/DDBJ databases">
        <title>Rhodohalobacter halophilus gen. nov., sp. nov., a moderately halophilic member of the family Balneolaceae.</title>
        <authorList>
            <person name="Liu Z.-W."/>
        </authorList>
    </citation>
    <scope>NUCLEOTIDE SEQUENCE [LARGE SCALE GENOMIC DNA]</scope>
    <source>
        <strain evidence="6 7">8A47</strain>
    </source>
</reference>
<feature type="transmembrane region" description="Helical" evidence="5">
    <location>
        <begin position="329"/>
        <end position="348"/>
    </location>
</feature>
<proteinExistence type="predicted"/>
<dbReference type="EMBL" id="QGGB01000008">
    <property type="protein sequence ID" value="PWN05980.1"/>
    <property type="molecule type" value="Genomic_DNA"/>
</dbReference>
<dbReference type="GO" id="GO:0005384">
    <property type="term" value="F:manganese ion transmembrane transporter activity"/>
    <property type="evidence" value="ECO:0007669"/>
    <property type="project" value="TreeGrafter"/>
</dbReference>
<keyword evidence="7" id="KW-1185">Reference proteome</keyword>
<feature type="transmembrane region" description="Helical" evidence="5">
    <location>
        <begin position="392"/>
        <end position="414"/>
    </location>
</feature>
<comment type="subcellular location">
    <subcellularLocation>
        <location evidence="1">Membrane</location>
        <topology evidence="1">Multi-pass membrane protein</topology>
    </subcellularLocation>
</comment>
<sequence>MDLSGWHGIRKTLGPGIIMAAAAIGVSHLVQSTRAGAEYGFALVWAVLLANLFKYPFLEFGPRYALATGQNMIRGYAKLGKAALWVFVLFTLLTMFAIHAAVTIVTGSLASNLTGIDLPVIAWSGIVLIVCVLLLIQNRFSFFDSLIKALMVIFALSTIIAVVAAFSITGYQAEPGFIPPDIWTVSGVAFLIALMGWMPIPIDAAAWHSIWTVEKMKLTGYKPKLSEVRFDFNLGYIGAALIALFFLALGALIMYGSGESYASSAAAFSNQFLNLYTLALGDWSGIVIVICAFTTMFSTTLTVTDTYPRVLTHILNVLKPQTETSNNRIYRILLPLISAGSFLFLVLLGDQFRLLIDLATTLSFLTAPVLAYMNHKLIHHPDIPDEFRPKPWLSRLSIFGILFLTLFAFIYIYWTVLI</sequence>
<evidence type="ECO:0000256" key="3">
    <source>
        <dbReference type="ARBA" id="ARBA00022989"/>
    </source>
</evidence>
<name>A0A316TNJ6_9BACT</name>
<feature type="transmembrane region" description="Helical" evidence="5">
    <location>
        <begin position="82"/>
        <end position="106"/>
    </location>
</feature>
<dbReference type="GO" id="GO:0034755">
    <property type="term" value="P:iron ion transmembrane transport"/>
    <property type="evidence" value="ECO:0007669"/>
    <property type="project" value="TreeGrafter"/>
</dbReference>
<accession>A0A316TNJ6</accession>
<dbReference type="NCBIfam" id="NF037982">
    <property type="entry name" value="Nramp_1"/>
    <property type="match status" value="1"/>
</dbReference>
<dbReference type="InterPro" id="IPR001046">
    <property type="entry name" value="NRAMP_fam"/>
</dbReference>
<feature type="transmembrane region" description="Helical" evidence="5">
    <location>
        <begin position="275"/>
        <end position="297"/>
    </location>
</feature>
<dbReference type="Pfam" id="PF01566">
    <property type="entry name" value="Nramp"/>
    <property type="match status" value="1"/>
</dbReference>
<dbReference type="OrthoDB" id="4858698at2"/>
<dbReference type="Proteomes" id="UP000245533">
    <property type="component" value="Unassembled WGS sequence"/>
</dbReference>
<feature type="transmembrane region" description="Helical" evidence="5">
    <location>
        <begin position="149"/>
        <end position="168"/>
    </location>
</feature>
<feature type="transmembrane region" description="Helical" evidence="5">
    <location>
        <begin position="36"/>
        <end position="53"/>
    </location>
</feature>
<feature type="transmembrane region" description="Helical" evidence="5">
    <location>
        <begin position="188"/>
        <end position="213"/>
    </location>
</feature>
<comment type="caution">
    <text evidence="6">The sequence shown here is derived from an EMBL/GenBank/DDBJ whole genome shotgun (WGS) entry which is preliminary data.</text>
</comment>
<evidence type="ECO:0000256" key="5">
    <source>
        <dbReference type="SAM" id="Phobius"/>
    </source>
</evidence>
<evidence type="ECO:0000313" key="7">
    <source>
        <dbReference type="Proteomes" id="UP000245533"/>
    </source>
</evidence>
<dbReference type="RefSeq" id="WP_109647422.1">
    <property type="nucleotide sequence ID" value="NZ_QGGB01000008.1"/>
</dbReference>
<feature type="transmembrane region" description="Helical" evidence="5">
    <location>
        <begin position="12"/>
        <end position="30"/>
    </location>
</feature>
<evidence type="ECO:0000313" key="6">
    <source>
        <dbReference type="EMBL" id="PWN05980.1"/>
    </source>
</evidence>
<dbReference type="GO" id="GO:0015086">
    <property type="term" value="F:cadmium ion transmembrane transporter activity"/>
    <property type="evidence" value="ECO:0007669"/>
    <property type="project" value="TreeGrafter"/>
</dbReference>
<keyword evidence="4 5" id="KW-0472">Membrane</keyword>
<keyword evidence="2 5" id="KW-0812">Transmembrane</keyword>
<dbReference type="GO" id="GO:0005886">
    <property type="term" value="C:plasma membrane"/>
    <property type="evidence" value="ECO:0007669"/>
    <property type="project" value="TreeGrafter"/>
</dbReference>
<dbReference type="Gene3D" id="1.20.1740.10">
    <property type="entry name" value="Amino acid/polyamine transporter I"/>
    <property type="match status" value="1"/>
</dbReference>
<dbReference type="PANTHER" id="PTHR11706">
    <property type="entry name" value="SOLUTE CARRIER PROTEIN FAMILY 11 MEMBER"/>
    <property type="match status" value="1"/>
</dbReference>
<dbReference type="PANTHER" id="PTHR11706:SF3">
    <property type="entry name" value="METAL ION TRANSPORT PROTEIN"/>
    <property type="match status" value="1"/>
</dbReference>
<organism evidence="6 7">
    <name type="scientific">Rhodohalobacter mucosus</name>
    <dbReference type="NCBI Taxonomy" id="2079485"/>
    <lineage>
        <taxon>Bacteria</taxon>
        <taxon>Pseudomonadati</taxon>
        <taxon>Balneolota</taxon>
        <taxon>Balneolia</taxon>
        <taxon>Balneolales</taxon>
        <taxon>Balneolaceae</taxon>
        <taxon>Rhodohalobacter</taxon>
    </lineage>
</organism>
<evidence type="ECO:0000256" key="1">
    <source>
        <dbReference type="ARBA" id="ARBA00004141"/>
    </source>
</evidence>
<dbReference type="AlphaFoldDB" id="A0A316TNJ6"/>
<keyword evidence="3 5" id="KW-1133">Transmembrane helix</keyword>
<gene>
    <name evidence="6" type="ORF">DDZ15_12425</name>
</gene>
<evidence type="ECO:0000256" key="2">
    <source>
        <dbReference type="ARBA" id="ARBA00022692"/>
    </source>
</evidence>
<feature type="transmembrane region" description="Helical" evidence="5">
    <location>
        <begin position="354"/>
        <end position="372"/>
    </location>
</feature>
<feature type="transmembrane region" description="Helical" evidence="5">
    <location>
        <begin position="234"/>
        <end position="255"/>
    </location>
</feature>